<dbReference type="PRINTS" id="PR00463">
    <property type="entry name" value="EP450I"/>
</dbReference>
<evidence type="ECO:0000256" key="2">
    <source>
        <dbReference type="RuleBase" id="RU000461"/>
    </source>
</evidence>
<dbReference type="PANTHER" id="PTHR47950:SF41">
    <property type="entry name" value="(S)-N-METHYLCOCLAURINE 3'-HYDROXYLASE ISOZYME 2-RELATED"/>
    <property type="match status" value="1"/>
</dbReference>
<dbReference type="RefSeq" id="XP_016652338.1">
    <property type="nucleotide sequence ID" value="XM_016796852.1"/>
</dbReference>
<dbReference type="GeneID" id="103342706"/>
<keyword evidence="2" id="KW-0503">Monooxygenase</keyword>
<dbReference type="SUPFAM" id="SSF48264">
    <property type="entry name" value="Cytochrome P450"/>
    <property type="match status" value="1"/>
</dbReference>
<dbReference type="PROSITE" id="PS00086">
    <property type="entry name" value="CYTOCHROME_P450"/>
    <property type="match status" value="1"/>
</dbReference>
<comment type="similarity">
    <text evidence="1 2">Belongs to the cytochrome P450 family.</text>
</comment>
<dbReference type="Gene3D" id="1.10.630.10">
    <property type="entry name" value="Cytochrome P450"/>
    <property type="match status" value="1"/>
</dbReference>
<dbReference type="InterPro" id="IPR002401">
    <property type="entry name" value="Cyt_P450_E_grp-I"/>
</dbReference>
<dbReference type="Proteomes" id="UP000694861">
    <property type="component" value="Unplaced"/>
</dbReference>
<protein>
    <submittedName>
        <fullName evidence="4">Cytochrome P450 76A1-like</fullName>
    </submittedName>
</protein>
<evidence type="ECO:0000256" key="1">
    <source>
        <dbReference type="ARBA" id="ARBA00010617"/>
    </source>
</evidence>
<reference evidence="4" key="2">
    <citation type="submission" date="2025-08" db="UniProtKB">
        <authorList>
            <consortium name="RefSeq"/>
        </authorList>
    </citation>
    <scope>IDENTIFICATION</scope>
</reference>
<keyword evidence="2" id="KW-0560">Oxidoreductase</keyword>
<gene>
    <name evidence="4" type="primary">LOC103342706</name>
</gene>
<keyword evidence="2" id="KW-0479">Metal-binding</keyword>
<reference evidence="3" key="1">
    <citation type="journal article" date="2012" name="Nat. Commun.">
        <title>The genome of Prunus mume.</title>
        <authorList>
            <person name="Zhang Q."/>
            <person name="Chen W."/>
            <person name="Sun L."/>
            <person name="Zhao F."/>
            <person name="Huang B."/>
            <person name="Yang W."/>
            <person name="Tao Y."/>
            <person name="Wang J."/>
            <person name="Yuan Z."/>
            <person name="Fan G."/>
            <person name="Xing Z."/>
            <person name="Han C."/>
            <person name="Pan H."/>
            <person name="Zhong X."/>
            <person name="Shi W."/>
            <person name="Liang X."/>
            <person name="Du D."/>
            <person name="Sun F."/>
            <person name="Xu Z."/>
            <person name="Hao R."/>
            <person name="Lv T."/>
            <person name="Lv Y."/>
            <person name="Zheng Z."/>
            <person name="Sun M."/>
            <person name="Luo L."/>
            <person name="Cai M."/>
            <person name="Gao Y."/>
            <person name="Wang J."/>
            <person name="Yin Y."/>
            <person name="Xu X."/>
            <person name="Cheng T."/>
            <person name="Wang J."/>
        </authorList>
    </citation>
    <scope>NUCLEOTIDE SEQUENCE [LARGE SCALE GENOMIC DNA]</scope>
</reference>
<dbReference type="InterPro" id="IPR036396">
    <property type="entry name" value="Cyt_P450_sf"/>
</dbReference>
<dbReference type="InterPro" id="IPR017972">
    <property type="entry name" value="Cyt_P450_CS"/>
</dbReference>
<proteinExistence type="inferred from homology"/>
<keyword evidence="2" id="KW-0408">Iron</keyword>
<keyword evidence="2" id="KW-0349">Heme</keyword>
<keyword evidence="3" id="KW-1185">Reference proteome</keyword>
<sequence length="329" mass="38149">MARKTLKQQEYVFSSHTITEAIRVHGLLKQLYLSFDDEKFSEHCRVGLRGLRQHLFKPFDPRGLKQRILKIFWRLYAFYENIIKERLEERKIRIGNIGKEKLDLLDVLLDYRSDRYDELKSLSRKNIKGMLATLFKYTLNVERDSKFESPMLKFSKHTQNITCTETTSSTFEWGMAEIQRKPDAYKKIVMELDQVVGKVRFVEESDISNLPYLQAAVKEVFWLHPAVPLLVPHGTNEVCEISSYHIPKGCIVLVNVLGMARDPSVWEDPCEFKTVRFLGSSIDVKGHDFNLIPFGSGKRSCIGLPLVHRMGQPCFMLLNGNSPLTFWTL</sequence>
<evidence type="ECO:0000313" key="3">
    <source>
        <dbReference type="Proteomes" id="UP000694861"/>
    </source>
</evidence>
<dbReference type="InterPro" id="IPR001128">
    <property type="entry name" value="Cyt_P450"/>
</dbReference>
<accession>A0ABM1LY61</accession>
<organism evidence="3 4">
    <name type="scientific">Prunus mume</name>
    <name type="common">Japanese apricot</name>
    <name type="synonym">Armeniaca mume</name>
    <dbReference type="NCBI Taxonomy" id="102107"/>
    <lineage>
        <taxon>Eukaryota</taxon>
        <taxon>Viridiplantae</taxon>
        <taxon>Streptophyta</taxon>
        <taxon>Embryophyta</taxon>
        <taxon>Tracheophyta</taxon>
        <taxon>Spermatophyta</taxon>
        <taxon>Magnoliopsida</taxon>
        <taxon>eudicotyledons</taxon>
        <taxon>Gunneridae</taxon>
        <taxon>Pentapetalae</taxon>
        <taxon>rosids</taxon>
        <taxon>fabids</taxon>
        <taxon>Rosales</taxon>
        <taxon>Rosaceae</taxon>
        <taxon>Amygdaloideae</taxon>
        <taxon>Amygdaleae</taxon>
        <taxon>Prunus</taxon>
    </lineage>
</organism>
<name>A0ABM1LY61_PRUMU</name>
<dbReference type="Pfam" id="PF00067">
    <property type="entry name" value="p450"/>
    <property type="match status" value="1"/>
</dbReference>
<dbReference type="PANTHER" id="PTHR47950">
    <property type="entry name" value="CYTOCHROME P450, FAMILY 76, SUBFAMILY C, POLYPEPTIDE 5-RELATED"/>
    <property type="match status" value="1"/>
</dbReference>
<evidence type="ECO:0000313" key="4">
    <source>
        <dbReference type="RefSeq" id="XP_016652338.1"/>
    </source>
</evidence>
<dbReference type="PRINTS" id="PR00385">
    <property type="entry name" value="P450"/>
</dbReference>